<dbReference type="EMBL" id="PZFR01000209">
    <property type="protein sequence ID" value="PTI63175.1"/>
    <property type="molecule type" value="Genomic_DNA"/>
</dbReference>
<sequence>MRPLTLKLNNFGPFLNETIDFDHVKDDQLFLISGKTGSGKTMIFDAIVYALFGEASTKDRKESDLRSHFADSKSPMVVEFEFKLRDDVYKIVRQGAFIKEGNKNKTLGQLTVYQFDNDDYDLKESKI</sequence>
<feature type="domain" description="Rad50/SbcC-type AAA" evidence="4">
    <location>
        <begin position="6"/>
        <end position="124"/>
    </location>
</feature>
<name>A0ABX5IIE9_9STAP</name>
<gene>
    <name evidence="5" type="ORF">BU057_13775</name>
</gene>
<evidence type="ECO:0000313" key="6">
    <source>
        <dbReference type="Proteomes" id="UP000240859"/>
    </source>
</evidence>
<keyword evidence="6" id="KW-1185">Reference proteome</keyword>
<reference evidence="5 6" key="1">
    <citation type="journal article" date="2016" name="Front. Microbiol.">
        <title>Comprehensive Phylogenetic Analysis of Bovine Non-aureus Staphylococci Species Based on Whole-Genome Sequencing.</title>
        <authorList>
            <person name="Naushad S."/>
            <person name="Barkema H.W."/>
            <person name="Luby C."/>
            <person name="Condas L.A."/>
            <person name="Nobrega D.B."/>
            <person name="Carson D.A."/>
            <person name="De Buck J."/>
        </authorList>
    </citation>
    <scope>NUCLEOTIDE SEQUENCE [LARGE SCALE GENOMIC DNA]</scope>
    <source>
        <strain evidence="5 6">SNUC 1084</strain>
    </source>
</reference>
<comment type="similarity">
    <text evidence="1">Belongs to the SMC family. SbcC subfamily.</text>
</comment>
<dbReference type="GO" id="GO:0005524">
    <property type="term" value="F:ATP binding"/>
    <property type="evidence" value="ECO:0007669"/>
    <property type="project" value="UniProtKB-KW"/>
</dbReference>
<protein>
    <recommendedName>
        <fullName evidence="3">Nuclease SbcCD subunit C</fullName>
    </recommendedName>
</protein>
<evidence type="ECO:0000256" key="3">
    <source>
        <dbReference type="ARBA" id="ARBA00013368"/>
    </source>
</evidence>
<proteinExistence type="inferred from homology"/>
<dbReference type="PANTHER" id="PTHR32114:SF2">
    <property type="entry name" value="ABC TRANSPORTER ABCH.3"/>
    <property type="match status" value="1"/>
</dbReference>
<dbReference type="InterPro" id="IPR027417">
    <property type="entry name" value="P-loop_NTPase"/>
</dbReference>
<evidence type="ECO:0000256" key="1">
    <source>
        <dbReference type="ARBA" id="ARBA00006930"/>
    </source>
</evidence>
<comment type="subunit">
    <text evidence="2">Heterodimer of SbcC and SbcD.</text>
</comment>
<dbReference type="Pfam" id="PF13476">
    <property type="entry name" value="AAA_23"/>
    <property type="match status" value="1"/>
</dbReference>
<feature type="non-terminal residue" evidence="5">
    <location>
        <position position="127"/>
    </location>
</feature>
<dbReference type="InterPro" id="IPR038729">
    <property type="entry name" value="Rad50/SbcC_AAA"/>
</dbReference>
<dbReference type="PANTHER" id="PTHR32114">
    <property type="entry name" value="ABC TRANSPORTER ABCH.3"/>
    <property type="match status" value="1"/>
</dbReference>
<comment type="caution">
    <text evidence="5">The sequence shown here is derived from an EMBL/GenBank/DDBJ whole genome shotgun (WGS) entry which is preliminary data.</text>
</comment>
<evidence type="ECO:0000313" key="5">
    <source>
        <dbReference type="EMBL" id="PTI63175.1"/>
    </source>
</evidence>
<dbReference type="Gene3D" id="3.40.50.300">
    <property type="entry name" value="P-loop containing nucleotide triphosphate hydrolases"/>
    <property type="match status" value="1"/>
</dbReference>
<dbReference type="RefSeq" id="WP_142401331.1">
    <property type="nucleotide sequence ID" value="NZ_PZFR01000209.1"/>
</dbReference>
<organism evidence="5 6">
    <name type="scientific">Staphylococcus succinus</name>
    <dbReference type="NCBI Taxonomy" id="61015"/>
    <lineage>
        <taxon>Bacteria</taxon>
        <taxon>Bacillati</taxon>
        <taxon>Bacillota</taxon>
        <taxon>Bacilli</taxon>
        <taxon>Bacillales</taxon>
        <taxon>Staphylococcaceae</taxon>
        <taxon>Staphylococcus</taxon>
    </lineage>
</organism>
<keyword evidence="5" id="KW-0547">Nucleotide-binding</keyword>
<keyword evidence="5" id="KW-0067">ATP-binding</keyword>
<accession>A0ABX5IIE9</accession>
<dbReference type="Proteomes" id="UP000240859">
    <property type="component" value="Unassembled WGS sequence"/>
</dbReference>
<evidence type="ECO:0000259" key="4">
    <source>
        <dbReference type="Pfam" id="PF13476"/>
    </source>
</evidence>
<dbReference type="SUPFAM" id="SSF52540">
    <property type="entry name" value="P-loop containing nucleoside triphosphate hydrolases"/>
    <property type="match status" value="1"/>
</dbReference>
<evidence type="ECO:0000256" key="2">
    <source>
        <dbReference type="ARBA" id="ARBA00011322"/>
    </source>
</evidence>